<keyword evidence="3 6" id="KW-0238">DNA-binding</keyword>
<evidence type="ECO:0000259" key="8">
    <source>
        <dbReference type="PROSITE" id="PS51755"/>
    </source>
</evidence>
<evidence type="ECO:0000256" key="5">
    <source>
        <dbReference type="PROSITE-ProRule" id="PRU00169"/>
    </source>
</evidence>
<dbReference type="CDD" id="cd17574">
    <property type="entry name" value="REC_OmpR"/>
    <property type="match status" value="1"/>
</dbReference>
<dbReference type="Pfam" id="PF00072">
    <property type="entry name" value="Response_reg"/>
    <property type="match status" value="1"/>
</dbReference>
<dbReference type="InterPro" id="IPR036388">
    <property type="entry name" value="WH-like_DNA-bd_sf"/>
</dbReference>
<dbReference type="InterPro" id="IPR001867">
    <property type="entry name" value="OmpR/PhoB-type_DNA-bd"/>
</dbReference>
<evidence type="ECO:0000256" key="3">
    <source>
        <dbReference type="ARBA" id="ARBA00023125"/>
    </source>
</evidence>
<dbReference type="InterPro" id="IPR016032">
    <property type="entry name" value="Sig_transdc_resp-reg_C-effctor"/>
</dbReference>
<evidence type="ECO:0000256" key="2">
    <source>
        <dbReference type="ARBA" id="ARBA00023015"/>
    </source>
</evidence>
<dbReference type="PANTHER" id="PTHR48111">
    <property type="entry name" value="REGULATOR OF RPOS"/>
    <property type="match status" value="1"/>
</dbReference>
<dbReference type="GO" id="GO:0003677">
    <property type="term" value="F:DNA binding"/>
    <property type="evidence" value="ECO:0007669"/>
    <property type="project" value="UniProtKB-KW"/>
</dbReference>
<evidence type="ECO:0000256" key="6">
    <source>
        <dbReference type="PROSITE-ProRule" id="PRU01091"/>
    </source>
</evidence>
<keyword evidence="2" id="KW-0805">Transcription regulation</keyword>
<keyword evidence="4" id="KW-0804">Transcription</keyword>
<dbReference type="Gene3D" id="6.10.250.690">
    <property type="match status" value="1"/>
</dbReference>
<feature type="modified residue" description="4-aspartylphosphate" evidence="5">
    <location>
        <position position="53"/>
    </location>
</feature>
<dbReference type="PROSITE" id="PS51755">
    <property type="entry name" value="OMPR_PHOB"/>
    <property type="match status" value="1"/>
</dbReference>
<protein>
    <submittedName>
        <fullName evidence="9">DNA-binding response regulator</fullName>
    </submittedName>
</protein>
<feature type="domain" description="Response regulatory" evidence="7">
    <location>
        <begin position="4"/>
        <end position="117"/>
    </location>
</feature>
<evidence type="ECO:0000313" key="10">
    <source>
        <dbReference type="Proteomes" id="UP000612282"/>
    </source>
</evidence>
<feature type="domain" description="OmpR/PhoB-type" evidence="8">
    <location>
        <begin position="128"/>
        <end position="227"/>
    </location>
</feature>
<dbReference type="SMART" id="SM00862">
    <property type="entry name" value="Trans_reg_C"/>
    <property type="match status" value="1"/>
</dbReference>
<dbReference type="SUPFAM" id="SSF46894">
    <property type="entry name" value="C-terminal effector domain of the bipartite response regulators"/>
    <property type="match status" value="1"/>
</dbReference>
<dbReference type="Proteomes" id="UP000612282">
    <property type="component" value="Unassembled WGS sequence"/>
</dbReference>
<name>A0ABQ3XEJ6_9ACTN</name>
<comment type="caution">
    <text evidence="9">The sequence shown here is derived from an EMBL/GenBank/DDBJ whole genome shotgun (WGS) entry which is preliminary data.</text>
</comment>
<dbReference type="Gene3D" id="1.10.10.10">
    <property type="entry name" value="Winged helix-like DNA-binding domain superfamily/Winged helix DNA-binding domain"/>
    <property type="match status" value="1"/>
</dbReference>
<feature type="DNA-binding region" description="OmpR/PhoB-type" evidence="6">
    <location>
        <begin position="128"/>
        <end position="227"/>
    </location>
</feature>
<keyword evidence="1 5" id="KW-0597">Phosphoprotein</keyword>
<reference evidence="9 10" key="1">
    <citation type="submission" date="2021-01" db="EMBL/GenBank/DDBJ databases">
        <title>Whole genome shotgun sequence of Actinoplanes couchii NBRC 106145.</title>
        <authorList>
            <person name="Komaki H."/>
            <person name="Tamura T."/>
        </authorList>
    </citation>
    <scope>NUCLEOTIDE SEQUENCE [LARGE SCALE GENOMIC DNA]</scope>
    <source>
        <strain evidence="9 10">NBRC 106145</strain>
    </source>
</reference>
<dbReference type="PROSITE" id="PS50110">
    <property type="entry name" value="RESPONSE_REGULATORY"/>
    <property type="match status" value="1"/>
</dbReference>
<sequence length="230" mass="25459">MCAAILLAEDDPRQAEILQRYLTGAGHRVTVAGDGQSALTLARAGRPDLIVLDVMMPTVDGLTVCGVLRAESPVMILMLTARDSEDDLLRGLDRGADDYLTKPYSPRELLARVRTLLRRVEHTGSARTEVLRIGRLSVDPHRHTVAVGDRPVDCTPAEFAILAAMAAQPGRVFTRRQLLEQTRAVDRDSTDRAVDSHVLHLRRKIETDPRRPEHLQTVYGVGYKLRDAGD</sequence>
<evidence type="ECO:0000256" key="4">
    <source>
        <dbReference type="ARBA" id="ARBA00023163"/>
    </source>
</evidence>
<evidence type="ECO:0000313" key="9">
    <source>
        <dbReference type="EMBL" id="GID56937.1"/>
    </source>
</evidence>
<dbReference type="InterPro" id="IPR001789">
    <property type="entry name" value="Sig_transdc_resp-reg_receiver"/>
</dbReference>
<dbReference type="Gene3D" id="3.40.50.2300">
    <property type="match status" value="1"/>
</dbReference>
<organism evidence="9 10">
    <name type="scientific">Actinoplanes couchii</name>
    <dbReference type="NCBI Taxonomy" id="403638"/>
    <lineage>
        <taxon>Bacteria</taxon>
        <taxon>Bacillati</taxon>
        <taxon>Actinomycetota</taxon>
        <taxon>Actinomycetes</taxon>
        <taxon>Micromonosporales</taxon>
        <taxon>Micromonosporaceae</taxon>
        <taxon>Actinoplanes</taxon>
    </lineage>
</organism>
<dbReference type="Pfam" id="PF00486">
    <property type="entry name" value="Trans_reg_C"/>
    <property type="match status" value="1"/>
</dbReference>
<dbReference type="CDD" id="cd00383">
    <property type="entry name" value="trans_reg_C"/>
    <property type="match status" value="1"/>
</dbReference>
<accession>A0ABQ3XEJ6</accession>
<dbReference type="SMART" id="SM00448">
    <property type="entry name" value="REC"/>
    <property type="match status" value="1"/>
</dbReference>
<dbReference type="InterPro" id="IPR011006">
    <property type="entry name" value="CheY-like_superfamily"/>
</dbReference>
<evidence type="ECO:0000256" key="1">
    <source>
        <dbReference type="ARBA" id="ARBA00022553"/>
    </source>
</evidence>
<dbReference type="EMBL" id="BOMG01000064">
    <property type="protein sequence ID" value="GID56937.1"/>
    <property type="molecule type" value="Genomic_DNA"/>
</dbReference>
<dbReference type="PANTHER" id="PTHR48111:SF4">
    <property type="entry name" value="DNA-BINDING DUAL TRANSCRIPTIONAL REGULATOR OMPR"/>
    <property type="match status" value="1"/>
</dbReference>
<gene>
    <name evidence="9" type="ORF">Aco03nite_053410</name>
</gene>
<dbReference type="InterPro" id="IPR039420">
    <property type="entry name" value="WalR-like"/>
</dbReference>
<dbReference type="RefSeq" id="WP_239145444.1">
    <property type="nucleotide sequence ID" value="NZ_BAAAQE010000094.1"/>
</dbReference>
<proteinExistence type="predicted"/>
<dbReference type="SUPFAM" id="SSF52172">
    <property type="entry name" value="CheY-like"/>
    <property type="match status" value="1"/>
</dbReference>
<keyword evidence="10" id="KW-1185">Reference proteome</keyword>
<evidence type="ECO:0000259" key="7">
    <source>
        <dbReference type="PROSITE" id="PS50110"/>
    </source>
</evidence>